<accession>A0A1G6UD84</accession>
<dbReference type="UniPathway" id="UPA00068">
    <property type="reaction ID" value="UER00106"/>
</dbReference>
<dbReference type="Gene3D" id="3.10.20.340">
    <property type="entry name" value="ArgJ beta chain, C-terminal domain"/>
    <property type="match status" value="1"/>
</dbReference>
<dbReference type="EC" id="2.3.1.35" evidence="9"/>
<feature type="binding site" evidence="9">
    <location>
        <position position="179"/>
    </location>
    <ligand>
        <name>substrate</name>
    </ligand>
</feature>
<dbReference type="Pfam" id="PF01960">
    <property type="entry name" value="ArgJ"/>
    <property type="match status" value="1"/>
</dbReference>
<keyword evidence="4 9" id="KW-0028">Amino-acid biosynthesis</keyword>
<gene>
    <name evidence="9" type="primary">argJ</name>
    <name evidence="10" type="ORF">SAMN04489866_10328</name>
</gene>
<feature type="binding site" evidence="9">
    <location>
        <position position="276"/>
    </location>
    <ligand>
        <name>substrate</name>
    </ligand>
</feature>
<keyword evidence="6 9" id="KW-0068">Autocatalytic cleavage</keyword>
<comment type="pathway">
    <text evidence="9">Amino-acid biosynthesis; L-arginine biosynthesis; N(2)-acetyl-L-ornithine from L-glutamate: step 1/4.</text>
</comment>
<keyword evidence="5 9" id="KW-0808">Transferase</keyword>
<protein>
    <recommendedName>
        <fullName evidence="9">Arginine biosynthesis bifunctional protein ArgJ</fullName>
    </recommendedName>
    <domain>
        <recommendedName>
            <fullName evidence="9">Glutamate N-acetyltransferase</fullName>
            <ecNumber evidence="9">2.3.1.35</ecNumber>
        </recommendedName>
        <alternativeName>
            <fullName evidence="9">Ornithine acetyltransferase</fullName>
            <shortName evidence="9">OATase</shortName>
        </alternativeName>
        <alternativeName>
            <fullName evidence="9">Ornithine transacetylase</fullName>
        </alternativeName>
    </domain>
    <domain>
        <recommendedName>
            <fullName evidence="9">Amino-acid acetyltransferase</fullName>
            <ecNumber evidence="9">2.3.1.1</ecNumber>
        </recommendedName>
        <alternativeName>
            <fullName evidence="9">N-acetylglutamate synthase</fullName>
            <shortName evidence="9">AGSase</shortName>
        </alternativeName>
    </domain>
    <component>
        <recommendedName>
            <fullName evidence="9">Arginine biosynthesis bifunctional protein ArgJ alpha chain</fullName>
        </recommendedName>
    </component>
    <component>
        <recommendedName>
            <fullName evidence="9">Arginine biosynthesis bifunctional protein ArgJ beta chain</fullName>
        </recommendedName>
    </component>
</protein>
<dbReference type="GO" id="GO:0004358">
    <property type="term" value="F:L-glutamate N-acetyltransferase activity, acting on acetyl-L-ornithine as donor"/>
    <property type="evidence" value="ECO:0007669"/>
    <property type="project" value="UniProtKB-UniRule"/>
</dbReference>
<dbReference type="InterPro" id="IPR016117">
    <property type="entry name" value="ArgJ-like_dom_sf"/>
</dbReference>
<comment type="pathway">
    <text evidence="9">Amino-acid biosynthesis; L-arginine biosynthesis; L-ornithine and N-acetyl-L-glutamate from L-glutamate and N(2)-acetyl-L-ornithine (cyclic): step 1/1.</text>
</comment>
<evidence type="ECO:0000256" key="1">
    <source>
        <dbReference type="ARBA" id="ARBA00006774"/>
    </source>
</evidence>
<dbReference type="HAMAP" id="MF_01106">
    <property type="entry name" value="ArgJ"/>
    <property type="match status" value="1"/>
</dbReference>
<sequence>MTYEWLPHGSVTDPKGFTAAAAAAGIKVSGAPDLALILCEKTATAAAVFTKNRVESDTVTVCRRHAADGSARAFIDNSGNANCCTPDGLAVAEGICAATAAALGLAPQDVLPASTGIIGESLPLAPIEKALPTLVANLSASGGIACAEAIMTTDTVPKHRALTYTGPDGATITLGAIAKGSGMIHPNMGTMHALITTDATITAPLLKKALCAAVDDSFNMISIDGDTSTNDTVAIMASGLAKAPAIALENEAYRAFAEALKTLCIALAKDIAADGEGASQLLICQVLDAASTADARQVAKSVISSSLVKTAIYGGDANWGRIICACGYAGVPIDPAKIDITVKSGAGFATVCEKGRATGISRREINYIFKQPPLTLEIKLGQGKAEAEAYGCDLTERYVAINAEYEV</sequence>
<dbReference type="GO" id="GO:0004042">
    <property type="term" value="F:L-glutamate N-acetyltransferase activity"/>
    <property type="evidence" value="ECO:0007669"/>
    <property type="project" value="UniProtKB-UniRule"/>
</dbReference>
<evidence type="ECO:0000256" key="8">
    <source>
        <dbReference type="ARBA" id="ARBA00023315"/>
    </source>
</evidence>
<dbReference type="PANTHER" id="PTHR23100">
    <property type="entry name" value="ARGININE BIOSYNTHESIS BIFUNCTIONAL PROTEIN ARGJ"/>
    <property type="match status" value="1"/>
</dbReference>
<dbReference type="STRING" id="2741.SAMN04489866_10328"/>
<keyword evidence="11" id="KW-1185">Reference proteome</keyword>
<evidence type="ECO:0000256" key="7">
    <source>
        <dbReference type="ARBA" id="ARBA00023268"/>
    </source>
</evidence>
<comment type="caution">
    <text evidence="9">Lacks conserved residue(s) required for the propagation of feature annotation.</text>
</comment>
<reference evidence="10 11" key="1">
    <citation type="submission" date="2016-10" db="EMBL/GenBank/DDBJ databases">
        <authorList>
            <person name="de Groot N.N."/>
        </authorList>
    </citation>
    <scope>NUCLEOTIDE SEQUENCE [LARGE SCALE GENOMIC DNA]</scope>
    <source>
        <strain evidence="10 11">DSM 20475</strain>
    </source>
</reference>
<feature type="site" description="Involved in the stabilization of negative charge on the oxyanion by the formation of the oxyanion hole" evidence="9">
    <location>
        <position position="115"/>
    </location>
</feature>
<dbReference type="FunFam" id="3.60.70.12:FF:000001">
    <property type="entry name" value="Arginine biosynthesis bifunctional protein ArgJ, chloroplastic"/>
    <property type="match status" value="1"/>
</dbReference>
<feature type="binding site" evidence="9">
    <location>
        <position position="402"/>
    </location>
    <ligand>
        <name>substrate</name>
    </ligand>
</feature>
<dbReference type="Proteomes" id="UP000198995">
    <property type="component" value="Unassembled WGS sequence"/>
</dbReference>
<comment type="catalytic activity">
    <reaction evidence="9">
        <text>L-glutamate + acetyl-CoA = N-acetyl-L-glutamate + CoA + H(+)</text>
        <dbReference type="Rhea" id="RHEA:24292"/>
        <dbReference type="ChEBI" id="CHEBI:15378"/>
        <dbReference type="ChEBI" id="CHEBI:29985"/>
        <dbReference type="ChEBI" id="CHEBI:44337"/>
        <dbReference type="ChEBI" id="CHEBI:57287"/>
        <dbReference type="ChEBI" id="CHEBI:57288"/>
        <dbReference type="EC" id="2.3.1.1"/>
    </reaction>
</comment>
<dbReference type="NCBIfam" id="TIGR00120">
    <property type="entry name" value="ArgJ"/>
    <property type="match status" value="1"/>
</dbReference>
<comment type="subunit">
    <text evidence="2 9">Heterotetramer of two alpha and two beta chains.</text>
</comment>
<dbReference type="GO" id="GO:0006592">
    <property type="term" value="P:ornithine biosynthetic process"/>
    <property type="evidence" value="ECO:0007669"/>
    <property type="project" value="TreeGrafter"/>
</dbReference>
<evidence type="ECO:0000256" key="9">
    <source>
        <dbReference type="HAMAP-Rule" id="MF_01106"/>
    </source>
</evidence>
<comment type="subcellular location">
    <subcellularLocation>
        <location evidence="9">Cytoplasm</location>
    </subcellularLocation>
</comment>
<organism evidence="10 11">
    <name type="scientific">Peptococcus niger</name>
    <dbReference type="NCBI Taxonomy" id="2741"/>
    <lineage>
        <taxon>Bacteria</taxon>
        <taxon>Bacillati</taxon>
        <taxon>Bacillota</taxon>
        <taxon>Clostridia</taxon>
        <taxon>Eubacteriales</taxon>
        <taxon>Peptococcaceae</taxon>
        <taxon>Peptococcus</taxon>
    </lineage>
</organism>
<comment type="function">
    <text evidence="9">Catalyzes two activities which are involved in the cyclic version of arginine biosynthesis: the synthesis of N-acetylglutamate from glutamate and acetyl-CoA as the acetyl donor, and of ornithine by transacetylation between N(2)-acetylornithine and glutamate.</text>
</comment>
<name>A0A1G6UD84_PEPNI</name>
<dbReference type="PANTHER" id="PTHR23100:SF0">
    <property type="entry name" value="ARGININE BIOSYNTHESIS BIFUNCTIONAL PROTEIN ARGJ, MITOCHONDRIAL"/>
    <property type="match status" value="1"/>
</dbReference>
<dbReference type="AlphaFoldDB" id="A0A1G6UD84"/>
<feature type="site" description="Involved in the stabilization of negative charge on the oxyanion by the formation of the oxyanion hole" evidence="9">
    <location>
        <position position="116"/>
    </location>
</feature>
<proteinExistence type="inferred from homology"/>
<evidence type="ECO:0000256" key="6">
    <source>
        <dbReference type="ARBA" id="ARBA00022813"/>
    </source>
</evidence>
<evidence type="ECO:0000256" key="2">
    <source>
        <dbReference type="ARBA" id="ARBA00011475"/>
    </source>
</evidence>
<evidence type="ECO:0000256" key="5">
    <source>
        <dbReference type="ARBA" id="ARBA00022679"/>
    </source>
</evidence>
<dbReference type="RefSeq" id="WP_091791301.1">
    <property type="nucleotide sequence ID" value="NZ_FNAF01000003.1"/>
</dbReference>
<evidence type="ECO:0000313" key="11">
    <source>
        <dbReference type="Proteomes" id="UP000198995"/>
    </source>
</evidence>
<keyword evidence="9" id="KW-0963">Cytoplasm</keyword>
<dbReference type="CDD" id="cd02152">
    <property type="entry name" value="OAT"/>
    <property type="match status" value="1"/>
</dbReference>
<dbReference type="EC" id="2.3.1.1" evidence="9"/>
<comment type="similarity">
    <text evidence="1 9">Belongs to the ArgJ family.</text>
</comment>
<dbReference type="InterPro" id="IPR002813">
    <property type="entry name" value="Arg_biosynth_ArgJ"/>
</dbReference>
<keyword evidence="3 9" id="KW-0055">Arginine biosynthesis</keyword>
<feature type="chain" id="PRO_5023314345" description="Arginine biosynthesis bifunctional protein ArgJ alpha chain" evidence="9">
    <location>
        <begin position="1"/>
        <end position="189"/>
    </location>
</feature>
<dbReference type="InterPro" id="IPR042195">
    <property type="entry name" value="ArgJ_beta_C"/>
</dbReference>
<dbReference type="GO" id="GO:0006526">
    <property type="term" value="P:L-arginine biosynthetic process"/>
    <property type="evidence" value="ECO:0007669"/>
    <property type="project" value="UniProtKB-UniRule"/>
</dbReference>
<dbReference type="NCBIfam" id="NF003802">
    <property type="entry name" value="PRK05388.1"/>
    <property type="match status" value="1"/>
</dbReference>
<feature type="binding site" evidence="9">
    <location>
        <position position="190"/>
    </location>
    <ligand>
        <name>substrate</name>
    </ligand>
</feature>
<keyword evidence="8 9" id="KW-0012">Acyltransferase</keyword>
<feature type="chain" id="PRO_5023314346" description="Arginine biosynthesis bifunctional protein ArgJ beta chain" evidence="9">
    <location>
        <begin position="190"/>
        <end position="407"/>
    </location>
</feature>
<dbReference type="OrthoDB" id="9804242at2"/>
<evidence type="ECO:0000256" key="3">
    <source>
        <dbReference type="ARBA" id="ARBA00022571"/>
    </source>
</evidence>
<feature type="active site" description="Nucleophile" evidence="9">
    <location>
        <position position="190"/>
    </location>
</feature>
<dbReference type="SUPFAM" id="SSF56266">
    <property type="entry name" value="DmpA/ArgJ-like"/>
    <property type="match status" value="1"/>
</dbReference>
<keyword evidence="7 9" id="KW-0511">Multifunctional enzyme</keyword>
<evidence type="ECO:0000313" key="10">
    <source>
        <dbReference type="EMBL" id="SDD39348.1"/>
    </source>
</evidence>
<evidence type="ECO:0000256" key="4">
    <source>
        <dbReference type="ARBA" id="ARBA00022605"/>
    </source>
</evidence>
<dbReference type="EMBL" id="FNAF01000003">
    <property type="protein sequence ID" value="SDD39348.1"/>
    <property type="molecule type" value="Genomic_DNA"/>
</dbReference>
<dbReference type="GO" id="GO:0005737">
    <property type="term" value="C:cytoplasm"/>
    <property type="evidence" value="ECO:0007669"/>
    <property type="project" value="UniProtKB-SubCell"/>
</dbReference>
<dbReference type="Gene3D" id="3.60.70.12">
    <property type="entry name" value="L-amino peptidase D-ALA esterase/amidase"/>
    <property type="match status" value="1"/>
</dbReference>
<feature type="binding site" evidence="9">
    <location>
        <position position="152"/>
    </location>
    <ligand>
        <name>substrate</name>
    </ligand>
</feature>
<comment type="catalytic activity">
    <reaction evidence="9">
        <text>N(2)-acetyl-L-ornithine + L-glutamate = N-acetyl-L-glutamate + L-ornithine</text>
        <dbReference type="Rhea" id="RHEA:15349"/>
        <dbReference type="ChEBI" id="CHEBI:29985"/>
        <dbReference type="ChEBI" id="CHEBI:44337"/>
        <dbReference type="ChEBI" id="CHEBI:46911"/>
        <dbReference type="ChEBI" id="CHEBI:57805"/>
        <dbReference type="EC" id="2.3.1.35"/>
    </reaction>
</comment>
<feature type="site" description="Cleavage; by autolysis" evidence="9">
    <location>
        <begin position="189"/>
        <end position="190"/>
    </location>
</feature>